<dbReference type="RefSeq" id="WP_250922607.1">
    <property type="nucleotide sequence ID" value="NZ_JAMQAW010000036.1"/>
</dbReference>
<organism evidence="2 3">
    <name type="scientific">Streptomyces albipurpureus</name>
    <dbReference type="NCBI Taxonomy" id="2897419"/>
    <lineage>
        <taxon>Bacteria</taxon>
        <taxon>Bacillati</taxon>
        <taxon>Actinomycetota</taxon>
        <taxon>Actinomycetes</taxon>
        <taxon>Kitasatosporales</taxon>
        <taxon>Streptomycetaceae</taxon>
        <taxon>Streptomyces</taxon>
    </lineage>
</organism>
<reference evidence="2" key="1">
    <citation type="submission" date="2022-06" db="EMBL/GenBank/DDBJ databases">
        <title>Genome public.</title>
        <authorList>
            <person name="Sun Q."/>
        </authorList>
    </citation>
    <scope>NUCLEOTIDE SEQUENCE</scope>
    <source>
        <strain evidence="2">CWNU-1</strain>
    </source>
</reference>
<dbReference type="Proteomes" id="UP001431429">
    <property type="component" value="Unassembled WGS sequence"/>
</dbReference>
<dbReference type="PROSITE" id="PS51186">
    <property type="entry name" value="GNAT"/>
    <property type="match status" value="1"/>
</dbReference>
<sequence>MGRPLPRPVESKVNVELRRYGHGDLPGIRQVLLDVHADSYSDQAGDPFVQRFPWFVDHWGGNPGFSCVIGYEGGEPVGFVYGAPTGAGREWWREYLAATPDNPSTFAVSELMVRPRWRKTGVSARLHESLLRARSEHMAVLLVDTTHPRVQALYESWQYRKIGERQPFPDSPLYAVMLRTLR</sequence>
<dbReference type="SUPFAM" id="SSF55729">
    <property type="entry name" value="Acyl-CoA N-acyltransferases (Nat)"/>
    <property type="match status" value="1"/>
</dbReference>
<evidence type="ECO:0000313" key="3">
    <source>
        <dbReference type="Proteomes" id="UP001431429"/>
    </source>
</evidence>
<name>A0ABT0UUQ0_9ACTN</name>
<evidence type="ECO:0000259" key="1">
    <source>
        <dbReference type="PROSITE" id="PS51186"/>
    </source>
</evidence>
<protein>
    <submittedName>
        <fullName evidence="2">GNAT family N-acetyltransferase</fullName>
    </submittedName>
</protein>
<dbReference type="InterPro" id="IPR016181">
    <property type="entry name" value="Acyl_CoA_acyltransferase"/>
</dbReference>
<accession>A0ABT0UUQ0</accession>
<feature type="domain" description="N-acetyltransferase" evidence="1">
    <location>
        <begin position="15"/>
        <end position="182"/>
    </location>
</feature>
<dbReference type="Gene3D" id="3.40.630.30">
    <property type="match status" value="1"/>
</dbReference>
<proteinExistence type="predicted"/>
<dbReference type="InterPro" id="IPR000182">
    <property type="entry name" value="GNAT_dom"/>
</dbReference>
<dbReference type="EMBL" id="JAMQAW010000036">
    <property type="protein sequence ID" value="MCM2392308.1"/>
    <property type="molecule type" value="Genomic_DNA"/>
</dbReference>
<evidence type="ECO:0000313" key="2">
    <source>
        <dbReference type="EMBL" id="MCM2392308.1"/>
    </source>
</evidence>
<dbReference type="Pfam" id="PF00583">
    <property type="entry name" value="Acetyltransf_1"/>
    <property type="match status" value="1"/>
</dbReference>
<comment type="caution">
    <text evidence="2">The sequence shown here is derived from an EMBL/GenBank/DDBJ whole genome shotgun (WGS) entry which is preliminary data.</text>
</comment>
<keyword evidence="3" id="KW-1185">Reference proteome</keyword>
<gene>
    <name evidence="2" type="ORF">NBG84_29180</name>
</gene>